<protein>
    <submittedName>
        <fullName evidence="2">Uncharacterized protein</fullName>
    </submittedName>
</protein>
<evidence type="ECO:0000313" key="2">
    <source>
        <dbReference type="EMBL" id="NYD24588.1"/>
    </source>
</evidence>
<evidence type="ECO:0000256" key="1">
    <source>
        <dbReference type="SAM" id="MobiDB-lite"/>
    </source>
</evidence>
<sequence length="46" mass="5102">MHLVADDEHRAEEGRTSRSSGHHTILADDRPLRSVVTRFPSATMSA</sequence>
<keyword evidence="3" id="KW-1185">Reference proteome</keyword>
<dbReference type="AlphaFoldDB" id="A0A7Y9DPY6"/>
<evidence type="ECO:0000313" key="3">
    <source>
        <dbReference type="Proteomes" id="UP000521922"/>
    </source>
</evidence>
<comment type="caution">
    <text evidence="2">The sequence shown here is derived from an EMBL/GenBank/DDBJ whole genome shotgun (WGS) entry which is preliminary data.</text>
</comment>
<dbReference type="Proteomes" id="UP000521922">
    <property type="component" value="Unassembled WGS sequence"/>
</dbReference>
<name>A0A7Y9DPY6_9ACTN</name>
<dbReference type="EMBL" id="JACCBB010000001">
    <property type="protein sequence ID" value="NYD24588.1"/>
    <property type="molecule type" value="Genomic_DNA"/>
</dbReference>
<organism evidence="2 3">
    <name type="scientific">Kineococcus aurantiacus</name>
    <dbReference type="NCBI Taxonomy" id="37633"/>
    <lineage>
        <taxon>Bacteria</taxon>
        <taxon>Bacillati</taxon>
        <taxon>Actinomycetota</taxon>
        <taxon>Actinomycetes</taxon>
        <taxon>Kineosporiales</taxon>
        <taxon>Kineosporiaceae</taxon>
        <taxon>Kineococcus</taxon>
    </lineage>
</organism>
<gene>
    <name evidence="2" type="ORF">BJ968_004128</name>
</gene>
<accession>A0A7Y9DPY6</accession>
<feature type="compositionally biased region" description="Basic and acidic residues" evidence="1">
    <location>
        <begin position="1"/>
        <end position="16"/>
    </location>
</feature>
<proteinExistence type="predicted"/>
<feature type="region of interest" description="Disordered" evidence="1">
    <location>
        <begin position="1"/>
        <end position="29"/>
    </location>
</feature>
<reference evidence="2 3" key="1">
    <citation type="submission" date="2020-07" db="EMBL/GenBank/DDBJ databases">
        <title>Sequencing the genomes of 1000 actinobacteria strains.</title>
        <authorList>
            <person name="Klenk H.-P."/>
        </authorList>
    </citation>
    <scope>NUCLEOTIDE SEQUENCE [LARGE SCALE GENOMIC DNA]</scope>
    <source>
        <strain evidence="2 3">DSM 7487</strain>
    </source>
</reference>